<proteinExistence type="predicted"/>
<reference evidence="1 2" key="2">
    <citation type="journal article" date="2022" name="Mol. Ecol. Resour.">
        <title>The genomes of chicory, endive, great burdock and yacon provide insights into Asteraceae paleo-polyploidization history and plant inulin production.</title>
        <authorList>
            <person name="Fan W."/>
            <person name="Wang S."/>
            <person name="Wang H."/>
            <person name="Wang A."/>
            <person name="Jiang F."/>
            <person name="Liu H."/>
            <person name="Zhao H."/>
            <person name="Xu D."/>
            <person name="Zhang Y."/>
        </authorList>
    </citation>
    <scope>NUCLEOTIDE SEQUENCE [LARGE SCALE GENOMIC DNA]</scope>
    <source>
        <strain evidence="2">cv. Niubang</strain>
    </source>
</reference>
<name>A0ACB8XRT8_ARCLA</name>
<sequence length="84" mass="9494">MASKMHCNRFLMALIDSLVDDLVVASTFTFPDQIGVVFSLFKFPIMVFVGFFTEHSCGIITNNKARRTTVFIRNESFLTAVNSH</sequence>
<organism evidence="1 2">
    <name type="scientific">Arctium lappa</name>
    <name type="common">Greater burdock</name>
    <name type="synonym">Lappa major</name>
    <dbReference type="NCBI Taxonomy" id="4217"/>
    <lineage>
        <taxon>Eukaryota</taxon>
        <taxon>Viridiplantae</taxon>
        <taxon>Streptophyta</taxon>
        <taxon>Embryophyta</taxon>
        <taxon>Tracheophyta</taxon>
        <taxon>Spermatophyta</taxon>
        <taxon>Magnoliopsida</taxon>
        <taxon>eudicotyledons</taxon>
        <taxon>Gunneridae</taxon>
        <taxon>Pentapetalae</taxon>
        <taxon>asterids</taxon>
        <taxon>campanulids</taxon>
        <taxon>Asterales</taxon>
        <taxon>Asteraceae</taxon>
        <taxon>Carduoideae</taxon>
        <taxon>Cardueae</taxon>
        <taxon>Arctiinae</taxon>
        <taxon>Arctium</taxon>
    </lineage>
</organism>
<comment type="caution">
    <text evidence="1">The sequence shown here is derived from an EMBL/GenBank/DDBJ whole genome shotgun (WGS) entry which is preliminary data.</text>
</comment>
<protein>
    <submittedName>
        <fullName evidence="1">Uncharacterized protein</fullName>
    </submittedName>
</protein>
<keyword evidence="2" id="KW-1185">Reference proteome</keyword>
<evidence type="ECO:0000313" key="2">
    <source>
        <dbReference type="Proteomes" id="UP001055879"/>
    </source>
</evidence>
<accession>A0ACB8XRT8</accession>
<evidence type="ECO:0000313" key="1">
    <source>
        <dbReference type="EMBL" id="KAI3673146.1"/>
    </source>
</evidence>
<reference evidence="2" key="1">
    <citation type="journal article" date="2022" name="Mol. Ecol. Resour.">
        <title>The genomes of chicory, endive, great burdock and yacon provide insights into Asteraceae palaeo-polyploidization history and plant inulin production.</title>
        <authorList>
            <person name="Fan W."/>
            <person name="Wang S."/>
            <person name="Wang H."/>
            <person name="Wang A."/>
            <person name="Jiang F."/>
            <person name="Liu H."/>
            <person name="Zhao H."/>
            <person name="Xu D."/>
            <person name="Zhang Y."/>
        </authorList>
    </citation>
    <scope>NUCLEOTIDE SEQUENCE [LARGE SCALE GENOMIC DNA]</scope>
    <source>
        <strain evidence="2">cv. Niubang</strain>
    </source>
</reference>
<gene>
    <name evidence="1" type="ORF">L6452_39261</name>
</gene>
<dbReference type="Proteomes" id="UP001055879">
    <property type="component" value="Linkage Group LG15"/>
</dbReference>
<dbReference type="EMBL" id="CM042061">
    <property type="protein sequence ID" value="KAI3673146.1"/>
    <property type="molecule type" value="Genomic_DNA"/>
</dbReference>